<name>A0ABQ0MSN5_9GAMM</name>
<evidence type="ECO:0000256" key="16">
    <source>
        <dbReference type="SAM" id="Phobius"/>
    </source>
</evidence>
<feature type="domain" description="Histidine kinase" evidence="17">
    <location>
        <begin position="1053"/>
        <end position="1280"/>
    </location>
</feature>
<feature type="domain" description="HPt" evidence="22">
    <location>
        <begin position="1654"/>
        <end position="1749"/>
    </location>
</feature>
<dbReference type="SMART" id="SM00387">
    <property type="entry name" value="HATPase_c"/>
    <property type="match status" value="1"/>
</dbReference>
<dbReference type="InterPro" id="IPR004358">
    <property type="entry name" value="Sig_transdc_His_kin-like_C"/>
</dbReference>
<dbReference type="SUPFAM" id="SSF103190">
    <property type="entry name" value="Sensory domain-like"/>
    <property type="match status" value="1"/>
</dbReference>
<feature type="domain" description="HAMP" evidence="21">
    <location>
        <begin position="709"/>
        <end position="761"/>
    </location>
</feature>
<feature type="transmembrane region" description="Helical" evidence="16">
    <location>
        <begin position="33"/>
        <end position="53"/>
    </location>
</feature>
<keyword evidence="4" id="KW-1003">Cell membrane</keyword>
<dbReference type="InterPro" id="IPR008207">
    <property type="entry name" value="Sig_transdc_His_kin_Hpt_dom"/>
</dbReference>
<comment type="catalytic activity">
    <reaction evidence="1">
        <text>ATP + protein L-histidine = ADP + protein N-phospho-L-histidine.</text>
        <dbReference type="EC" id="2.7.13.3"/>
    </reaction>
</comment>
<dbReference type="SMART" id="SM00388">
    <property type="entry name" value="HisKA"/>
    <property type="match status" value="1"/>
</dbReference>
<dbReference type="InterPro" id="IPR001789">
    <property type="entry name" value="Sig_transdc_resp-reg_receiver"/>
</dbReference>
<dbReference type="Proteomes" id="UP000197068">
    <property type="component" value="Unassembled WGS sequence"/>
</dbReference>
<dbReference type="InterPro" id="IPR029151">
    <property type="entry name" value="Sensor-like_sf"/>
</dbReference>
<proteinExistence type="predicted"/>
<feature type="transmembrane region" description="Helical" evidence="16">
    <location>
        <begin position="247"/>
        <end position="265"/>
    </location>
</feature>
<evidence type="ECO:0000259" key="18">
    <source>
        <dbReference type="PROSITE" id="PS50110"/>
    </source>
</evidence>
<feature type="domain" description="Response regulatory" evidence="18">
    <location>
        <begin position="1297"/>
        <end position="1420"/>
    </location>
</feature>
<dbReference type="RefSeq" id="WP_057181643.1">
    <property type="nucleotide sequence ID" value="NZ_BDQM01000005.1"/>
</dbReference>
<dbReference type="SUPFAM" id="SSF47384">
    <property type="entry name" value="Homodimeric domain of signal transducing histidine kinase"/>
    <property type="match status" value="1"/>
</dbReference>
<dbReference type="Pfam" id="PF08447">
    <property type="entry name" value="PAS_3"/>
    <property type="match status" value="1"/>
</dbReference>
<dbReference type="Pfam" id="PF00072">
    <property type="entry name" value="Response_reg"/>
    <property type="match status" value="2"/>
</dbReference>
<evidence type="ECO:0000259" key="17">
    <source>
        <dbReference type="PROSITE" id="PS50109"/>
    </source>
</evidence>
<dbReference type="InterPro" id="IPR013655">
    <property type="entry name" value="PAS_fold_3"/>
</dbReference>
<evidence type="ECO:0000256" key="11">
    <source>
        <dbReference type="ARBA" id="ARBA00022989"/>
    </source>
</evidence>
<feature type="modified residue" description="4-aspartylphosphate" evidence="15">
    <location>
        <position position="1520"/>
    </location>
</feature>
<dbReference type="CDD" id="cd00156">
    <property type="entry name" value="REC"/>
    <property type="match status" value="1"/>
</dbReference>
<evidence type="ECO:0000256" key="7">
    <source>
        <dbReference type="ARBA" id="ARBA00022692"/>
    </source>
</evidence>
<dbReference type="PANTHER" id="PTHR45339">
    <property type="entry name" value="HYBRID SIGNAL TRANSDUCTION HISTIDINE KINASE J"/>
    <property type="match status" value="1"/>
</dbReference>
<dbReference type="InterPro" id="IPR048760">
    <property type="entry name" value="VP0354-like_sensor_dom"/>
</dbReference>
<dbReference type="Pfam" id="PF02518">
    <property type="entry name" value="HATPase_c"/>
    <property type="match status" value="1"/>
</dbReference>
<evidence type="ECO:0000259" key="20">
    <source>
        <dbReference type="PROSITE" id="PS50113"/>
    </source>
</evidence>
<dbReference type="InterPro" id="IPR033425">
    <property type="entry name" value="MASE3"/>
</dbReference>
<evidence type="ECO:0000256" key="10">
    <source>
        <dbReference type="ARBA" id="ARBA00022840"/>
    </source>
</evidence>
<dbReference type="InterPro" id="IPR005467">
    <property type="entry name" value="His_kinase_dom"/>
</dbReference>
<dbReference type="SMART" id="SM00091">
    <property type="entry name" value="PAS"/>
    <property type="match status" value="2"/>
</dbReference>
<dbReference type="InterPro" id="IPR011006">
    <property type="entry name" value="CheY-like_superfamily"/>
</dbReference>
<feature type="transmembrane region" description="Helical" evidence="16">
    <location>
        <begin position="115"/>
        <end position="137"/>
    </location>
</feature>
<evidence type="ECO:0000313" key="24">
    <source>
        <dbReference type="Proteomes" id="UP000197068"/>
    </source>
</evidence>
<feature type="transmembrane region" description="Helical" evidence="16">
    <location>
        <begin position="375"/>
        <end position="394"/>
    </location>
</feature>
<feature type="transmembrane region" description="Helical" evidence="16">
    <location>
        <begin position="304"/>
        <end position="322"/>
    </location>
</feature>
<dbReference type="InterPro" id="IPR013767">
    <property type="entry name" value="PAS_fold"/>
</dbReference>
<evidence type="ECO:0000256" key="12">
    <source>
        <dbReference type="ARBA" id="ARBA00023012"/>
    </source>
</evidence>
<dbReference type="PROSITE" id="PS50113">
    <property type="entry name" value="PAC"/>
    <property type="match status" value="2"/>
</dbReference>
<evidence type="ECO:0000256" key="14">
    <source>
        <dbReference type="PROSITE-ProRule" id="PRU00110"/>
    </source>
</evidence>
<evidence type="ECO:0000256" key="5">
    <source>
        <dbReference type="ARBA" id="ARBA00022553"/>
    </source>
</evidence>
<dbReference type="InterPro" id="IPR000014">
    <property type="entry name" value="PAS"/>
</dbReference>
<evidence type="ECO:0000256" key="2">
    <source>
        <dbReference type="ARBA" id="ARBA00004651"/>
    </source>
</evidence>
<evidence type="ECO:0000256" key="13">
    <source>
        <dbReference type="ARBA" id="ARBA00023136"/>
    </source>
</evidence>
<protein>
    <recommendedName>
        <fullName evidence="3">histidine kinase</fullName>
        <ecNumber evidence="3">2.7.13.3</ecNumber>
    </recommendedName>
</protein>
<dbReference type="PROSITE" id="PS50110">
    <property type="entry name" value="RESPONSE_REGULATORY"/>
    <property type="match status" value="2"/>
</dbReference>
<dbReference type="Pfam" id="PF17159">
    <property type="entry name" value="MASE3"/>
    <property type="match status" value="1"/>
</dbReference>
<feature type="modified residue" description="Phosphohistidine" evidence="14">
    <location>
        <position position="1693"/>
    </location>
</feature>
<dbReference type="CDD" id="cd17546">
    <property type="entry name" value="REC_hyHK_CKI1_RcsC-like"/>
    <property type="match status" value="1"/>
</dbReference>
<dbReference type="PROSITE" id="PS50894">
    <property type="entry name" value="HPT"/>
    <property type="match status" value="1"/>
</dbReference>
<dbReference type="Gene3D" id="3.30.565.10">
    <property type="entry name" value="Histidine kinase-like ATPase, C-terminal domain"/>
    <property type="match status" value="1"/>
</dbReference>
<dbReference type="SUPFAM" id="SSF52172">
    <property type="entry name" value="CheY-like"/>
    <property type="match status" value="2"/>
</dbReference>
<dbReference type="InterPro" id="IPR036890">
    <property type="entry name" value="HATPase_C_sf"/>
</dbReference>
<reference evidence="23 24" key="1">
    <citation type="submission" date="2017-06" db="EMBL/GenBank/DDBJ databases">
        <title>Whole Genome Sequences of Colwellia marinimaniae MTCD1.</title>
        <authorList>
            <person name="Kusumoto H."/>
            <person name="Inoue M."/>
            <person name="Tanikawa K."/>
            <person name="Maeji H."/>
            <person name="Cameron J.H."/>
            <person name="Bartlett D.H."/>
        </authorList>
    </citation>
    <scope>NUCLEOTIDE SEQUENCE [LARGE SCALE GENOMIC DNA]</scope>
    <source>
        <strain evidence="23 24">MTCD1</strain>
    </source>
</reference>
<dbReference type="InterPro" id="IPR003661">
    <property type="entry name" value="HisK_dim/P_dom"/>
</dbReference>
<dbReference type="PROSITE" id="PS50109">
    <property type="entry name" value="HIS_KIN"/>
    <property type="match status" value="1"/>
</dbReference>
<feature type="transmembrane region" description="Helical" evidence="16">
    <location>
        <begin position="157"/>
        <end position="175"/>
    </location>
</feature>
<evidence type="ECO:0000256" key="4">
    <source>
        <dbReference type="ARBA" id="ARBA00022475"/>
    </source>
</evidence>
<evidence type="ECO:0000259" key="21">
    <source>
        <dbReference type="PROSITE" id="PS50885"/>
    </source>
</evidence>
<keyword evidence="24" id="KW-1185">Reference proteome</keyword>
<dbReference type="SMART" id="SM00448">
    <property type="entry name" value="REC"/>
    <property type="match status" value="2"/>
</dbReference>
<sequence length="1757" mass="196028">MSAYFTNNSNVPPGPQLTDPNASPIFFDRNKKAFLVLVLVLCLLPSLLNVLGIDFSSNITALNFKQTIEANHLFYALAGALHHTLLEWSAVVLALLTFILALVHYRIHRDVAIPIMGMAIFCAGSVDAFHTLAATRIISAQAENTDFIPFTWALSRIFNACIMITGTLISFMLYAREHQADKADKADKGIEHSKEYEKNKRKSDYRTILIIGLCFITLAYVLVHVAANSTSLPQTMFKQALITRPYDVLPLGLFIFAGSLFINLYRQFPTIAKYGLLLSVIPEVTTQIHMAFGSTALFDNHFNIAHGLKILAYGCAFLGLLFDLKTSSISQLSTGTGEKFSPISPLTNKNDDVLLQSQLLDVGHARHSISMQIPIAAFVLVLSVATLVSFLFYFETERLLIQQTSNEVAIESKLVEPMIKQLYRQANTDILFLSRMPGVLGMLNSFNDIDEHNYRLWKSRMEQTFSEFLINKEFYYQIRYIGIANNGQELVNVRNDSQSIVIPSSRLQQKAARPYFKATIDKDPGQVYFSKIELAKNYGEVEKPHNPVLRVATPIYHPTTGDIFGLIVININFGNFIAQLKSRELSQLSFYLTNEEGDFVSHPDNSKTFGFNLGHRYLIQDEFPQLKSVISEQLTEYKIAAVTIDEHNYLGHYQQVNLNRFDNIHQLNLLLLKDSTDMEQTLAAFRMRSLLLGSALALVALAIATIAARRIATPLQQITDSIENYDKYNTLSALPTKSNTEIGVLARSFSNLFTQMQFALREQEHSALLAKQSSEQIQAIFSSAAEGFITINEQGSIIAFNQAAQEMFGYSEAEALEQNVRTLMPMQQSTKHDGYLNQYKATGIAHIMGIGRKLRAQKKSGEIFPIHLSISKVTSEQGIVFTGIIRDISKEELLELEQEQHQHALMAVNERVSLATDAAGIGIWQYDIANDKLSWDKWMHKIYATVPQEFSGNLAHWQKSVHPGDIASANQAVLEAIAQKTKLDDEFRIITPSGTIKHIKAMALIKLDSQGEAVQMIGVNFDITERKVVEQEHIAAKELAEDTARHKAEFLASMSHEIRTPMNGIIGMLGLLQRNELSEEQRHRVDLANSSAESLLTLINDILDFSKIEAGKLDLEVIDFDLRNLFGEFSESLALKSQEKNIEIILDNRGIQQSHVKGDPGRLRQILNNLTDNAIKFTNQGEIVITAKLTEAQAMNSGEENQLTLHCSISDTGIGIPSDQIAKLFQSFTQVDASTTRKYGGTGLGLAICKQLCQLMQGDIKVSSTVGQGSNFSFTVSLAKSKQARIVLPDVDINNVPMLIVDDNATNRLVLKAQLEHWGAIVYEADGGLSALALLENNALNQEQSNIKMAFLDMYMPQMDGATLAKKVKELPNLAELKLVMMTSMASRGDASYFRGLGFSAYFPKPAITEDLFKTLSLCLSQSTTSSAQLPLITHHYLNELGSAEDVNNNNDLSQCRLLLVEDNRINQEVARHILAEFGIVPDIAVNGLEALTLLNATKGQSTKGQATPDEAPYDIILMDCQMPEMDGYQATAAIRQGEAGEKNKAITIIAMTANAMKGDREKCLAAGMTDYLSKPIEPVKLKEKLRQYLNLVIKTETISPAIPSKLAQELVTKTADKTAATNSDIHFAEEQDQDQEQLMVWHRGNFSKRLNNNEEFQYKLIALFIEETPKQFNALAQSIHQQDNKLQHEISHKIQGMSANLSAESLLKHTKNFNQYVKTSSPDNTQIDELFQAMQLAYQALEQELKRVLNEKLIES</sequence>
<dbReference type="Gene3D" id="3.40.50.2300">
    <property type="match status" value="2"/>
</dbReference>
<dbReference type="InterPro" id="IPR001610">
    <property type="entry name" value="PAC"/>
</dbReference>
<evidence type="ECO:0000256" key="9">
    <source>
        <dbReference type="ARBA" id="ARBA00022777"/>
    </source>
</evidence>
<accession>A0ABQ0MSN5</accession>
<dbReference type="CDD" id="cd00082">
    <property type="entry name" value="HisKA"/>
    <property type="match status" value="1"/>
</dbReference>
<dbReference type="SUPFAM" id="SSF55785">
    <property type="entry name" value="PYP-like sensor domain (PAS domain)"/>
    <property type="match status" value="2"/>
</dbReference>
<evidence type="ECO:0000259" key="22">
    <source>
        <dbReference type="PROSITE" id="PS50894"/>
    </source>
</evidence>
<dbReference type="SUPFAM" id="SSF47226">
    <property type="entry name" value="Histidine-containing phosphotransfer domain, HPT domain"/>
    <property type="match status" value="1"/>
</dbReference>
<feature type="transmembrane region" description="Helical" evidence="16">
    <location>
        <begin position="208"/>
        <end position="227"/>
    </location>
</feature>
<evidence type="ECO:0000313" key="23">
    <source>
        <dbReference type="EMBL" id="GAW95388.1"/>
    </source>
</evidence>
<keyword evidence="9 23" id="KW-0418">Kinase</keyword>
<feature type="transmembrane region" description="Helical" evidence="16">
    <location>
        <begin position="73"/>
        <end position="103"/>
    </location>
</feature>
<evidence type="ECO:0000256" key="6">
    <source>
        <dbReference type="ARBA" id="ARBA00022679"/>
    </source>
</evidence>
<feature type="modified residue" description="4-aspartylphosphate" evidence="15">
    <location>
        <position position="1353"/>
    </location>
</feature>
<dbReference type="Pfam" id="PF00512">
    <property type="entry name" value="HisKA"/>
    <property type="match status" value="1"/>
</dbReference>
<dbReference type="Pfam" id="PF21623">
    <property type="entry name" value="HK_sensor_dom_bact"/>
    <property type="match status" value="1"/>
</dbReference>
<evidence type="ECO:0000256" key="8">
    <source>
        <dbReference type="ARBA" id="ARBA00022741"/>
    </source>
</evidence>
<dbReference type="SMART" id="SM00086">
    <property type="entry name" value="PAC"/>
    <property type="match status" value="2"/>
</dbReference>
<feature type="domain" description="PAS" evidence="19">
    <location>
        <begin position="773"/>
        <end position="819"/>
    </location>
</feature>
<dbReference type="InterPro" id="IPR003594">
    <property type="entry name" value="HATPase_dom"/>
</dbReference>
<feature type="domain" description="PAC" evidence="20">
    <location>
        <begin position="983"/>
        <end position="1035"/>
    </location>
</feature>
<dbReference type="Gene3D" id="3.30.450.20">
    <property type="entry name" value="PAS domain"/>
    <property type="match status" value="3"/>
</dbReference>
<dbReference type="Gene3D" id="2.10.70.100">
    <property type="match status" value="1"/>
</dbReference>
<dbReference type="InterPro" id="IPR000700">
    <property type="entry name" value="PAS-assoc_C"/>
</dbReference>
<keyword evidence="11 16" id="KW-1133">Transmembrane helix</keyword>
<feature type="domain" description="PAC" evidence="20">
    <location>
        <begin position="850"/>
        <end position="900"/>
    </location>
</feature>
<dbReference type="EC" id="2.7.13.3" evidence="3"/>
<dbReference type="InterPro" id="IPR036097">
    <property type="entry name" value="HisK_dim/P_sf"/>
</dbReference>
<dbReference type="InterPro" id="IPR003660">
    <property type="entry name" value="HAMP_dom"/>
</dbReference>
<organism evidence="23 24">
    <name type="scientific">Colwellia marinimaniae</name>
    <dbReference type="NCBI Taxonomy" id="1513592"/>
    <lineage>
        <taxon>Bacteria</taxon>
        <taxon>Pseudomonadati</taxon>
        <taxon>Pseudomonadota</taxon>
        <taxon>Gammaproteobacteria</taxon>
        <taxon>Alteromonadales</taxon>
        <taxon>Colwelliaceae</taxon>
        <taxon>Colwellia</taxon>
    </lineage>
</organism>
<dbReference type="PRINTS" id="PR00344">
    <property type="entry name" value="BCTRLSENSOR"/>
</dbReference>
<dbReference type="PROSITE" id="PS50885">
    <property type="entry name" value="HAMP"/>
    <property type="match status" value="1"/>
</dbReference>
<dbReference type="CDD" id="cd16922">
    <property type="entry name" value="HATPase_EvgS-ArcB-TorS-like"/>
    <property type="match status" value="1"/>
</dbReference>
<keyword evidence="6 23" id="KW-0808">Transferase</keyword>
<feature type="domain" description="Response regulatory" evidence="18">
    <location>
        <begin position="1457"/>
        <end position="1590"/>
    </location>
</feature>
<dbReference type="EMBL" id="BDQM01000005">
    <property type="protein sequence ID" value="GAW95388.1"/>
    <property type="molecule type" value="Genomic_DNA"/>
</dbReference>
<evidence type="ECO:0000256" key="1">
    <source>
        <dbReference type="ARBA" id="ARBA00000085"/>
    </source>
</evidence>
<keyword evidence="10" id="KW-0067">ATP-binding</keyword>
<comment type="subcellular location">
    <subcellularLocation>
        <location evidence="2">Cell membrane</location>
        <topology evidence="2">Multi-pass membrane protein</topology>
    </subcellularLocation>
</comment>
<dbReference type="CDD" id="cd00130">
    <property type="entry name" value="PAS"/>
    <property type="match status" value="2"/>
</dbReference>
<gene>
    <name evidence="23" type="ORF">MTCD1_00990</name>
</gene>
<dbReference type="Pfam" id="PF00989">
    <property type="entry name" value="PAS"/>
    <property type="match status" value="1"/>
</dbReference>
<keyword evidence="13 16" id="KW-0472">Membrane</keyword>
<evidence type="ECO:0000256" key="15">
    <source>
        <dbReference type="PROSITE-ProRule" id="PRU00169"/>
    </source>
</evidence>
<dbReference type="PROSITE" id="PS50112">
    <property type="entry name" value="PAS"/>
    <property type="match status" value="1"/>
</dbReference>
<dbReference type="SUPFAM" id="SSF55874">
    <property type="entry name" value="ATPase domain of HSP90 chaperone/DNA topoisomerase II/histidine kinase"/>
    <property type="match status" value="1"/>
</dbReference>
<comment type="caution">
    <text evidence="23">The sequence shown here is derived from an EMBL/GenBank/DDBJ whole genome shotgun (WGS) entry which is preliminary data.</text>
</comment>
<dbReference type="PANTHER" id="PTHR45339:SF1">
    <property type="entry name" value="HYBRID SIGNAL TRANSDUCTION HISTIDINE KINASE J"/>
    <property type="match status" value="1"/>
</dbReference>
<dbReference type="Gene3D" id="1.10.287.130">
    <property type="match status" value="1"/>
</dbReference>
<keyword evidence="7 16" id="KW-0812">Transmembrane</keyword>
<dbReference type="InterPro" id="IPR035965">
    <property type="entry name" value="PAS-like_dom_sf"/>
</dbReference>
<evidence type="ECO:0000259" key="19">
    <source>
        <dbReference type="PROSITE" id="PS50112"/>
    </source>
</evidence>
<keyword evidence="8" id="KW-0547">Nucleotide-binding</keyword>
<dbReference type="Gene3D" id="6.10.340.10">
    <property type="match status" value="1"/>
</dbReference>
<dbReference type="GO" id="GO:0004673">
    <property type="term" value="F:protein histidine kinase activity"/>
    <property type="evidence" value="ECO:0007669"/>
    <property type="project" value="UniProtKB-EC"/>
</dbReference>
<keyword evidence="12" id="KW-0902">Two-component regulatory system</keyword>
<feature type="transmembrane region" description="Helical" evidence="16">
    <location>
        <begin position="690"/>
        <end position="708"/>
    </location>
</feature>
<dbReference type="InterPro" id="IPR036641">
    <property type="entry name" value="HPT_dom_sf"/>
</dbReference>
<evidence type="ECO:0000256" key="3">
    <source>
        <dbReference type="ARBA" id="ARBA00012438"/>
    </source>
</evidence>
<dbReference type="NCBIfam" id="TIGR00229">
    <property type="entry name" value="sensory_box"/>
    <property type="match status" value="1"/>
</dbReference>
<dbReference type="Gene3D" id="1.20.120.160">
    <property type="entry name" value="HPT domain"/>
    <property type="match status" value="1"/>
</dbReference>
<keyword evidence="5 15" id="KW-0597">Phosphoprotein</keyword>